<dbReference type="Gene3D" id="1.10.260.40">
    <property type="entry name" value="lambda repressor-like DNA-binding domains"/>
    <property type="match status" value="1"/>
</dbReference>
<gene>
    <name evidence="1" type="ORF">NCTC12229_00739</name>
</gene>
<reference evidence="1 2" key="1">
    <citation type="submission" date="2018-06" db="EMBL/GenBank/DDBJ databases">
        <authorList>
            <consortium name="Pathogen Informatics"/>
            <person name="Doyle S."/>
        </authorList>
    </citation>
    <scope>NUCLEOTIDE SEQUENCE [LARGE SCALE GENOMIC DNA]</scope>
    <source>
        <strain evidence="1 2">NCTC12229</strain>
    </source>
</reference>
<evidence type="ECO:0000313" key="1">
    <source>
        <dbReference type="EMBL" id="SUA36324.1"/>
    </source>
</evidence>
<dbReference type="AlphaFoldDB" id="A0A378WIF5"/>
<accession>A0A378WIF5</accession>
<dbReference type="Proteomes" id="UP000254055">
    <property type="component" value="Unassembled WGS sequence"/>
</dbReference>
<dbReference type="InterPro" id="IPR010982">
    <property type="entry name" value="Lambda_DNA-bd_dom_sf"/>
</dbReference>
<evidence type="ECO:0000313" key="2">
    <source>
        <dbReference type="Proteomes" id="UP000254055"/>
    </source>
</evidence>
<name>A0A378WIF5_9NEIS</name>
<organism evidence="1 2">
    <name type="scientific">Neisseria zoodegmatis</name>
    <dbReference type="NCBI Taxonomy" id="326523"/>
    <lineage>
        <taxon>Bacteria</taxon>
        <taxon>Pseudomonadati</taxon>
        <taxon>Pseudomonadota</taxon>
        <taxon>Betaproteobacteria</taxon>
        <taxon>Neisseriales</taxon>
        <taxon>Neisseriaceae</taxon>
        <taxon>Neisseria</taxon>
    </lineage>
</organism>
<dbReference type="EMBL" id="UGRS01000001">
    <property type="protein sequence ID" value="SUA36324.1"/>
    <property type="molecule type" value="Genomic_DNA"/>
</dbReference>
<proteinExistence type="predicted"/>
<dbReference type="RefSeq" id="WP_115133583.1">
    <property type="nucleotide sequence ID" value="NZ_UGRS01000001.1"/>
</dbReference>
<dbReference type="NCBIfam" id="TIGR04111">
    <property type="entry name" value="BcepMu_gp16"/>
    <property type="match status" value="1"/>
</dbReference>
<dbReference type="InterPro" id="IPR026365">
    <property type="entry name" value="BcepMu_gp16"/>
</dbReference>
<dbReference type="GO" id="GO:0003677">
    <property type="term" value="F:DNA binding"/>
    <property type="evidence" value="ECO:0007669"/>
    <property type="project" value="InterPro"/>
</dbReference>
<sequence>MKKVLSPTELKEQFRDKGITFAGWAEENGYRPQDVYRVVNGFTKARRGKAHEIAVKLGLKAAA</sequence>
<protein>
    <submittedName>
        <fullName evidence="1">Phage-associated protein, BcepMu gp16 family</fullName>
    </submittedName>
</protein>
<dbReference type="OrthoDB" id="5679056at2"/>